<evidence type="ECO:0000313" key="5">
    <source>
        <dbReference type="Proteomes" id="UP000268162"/>
    </source>
</evidence>
<dbReference type="Gene3D" id="1.10.287.2720">
    <property type="match status" value="1"/>
</dbReference>
<dbReference type="PROSITE" id="PS01013">
    <property type="entry name" value="OSBP"/>
    <property type="match status" value="1"/>
</dbReference>
<dbReference type="Pfam" id="PF01237">
    <property type="entry name" value="Oxysterol_BP"/>
    <property type="match status" value="2"/>
</dbReference>
<dbReference type="Gene3D" id="3.30.70.3490">
    <property type="match status" value="1"/>
</dbReference>
<feature type="compositionally biased region" description="Low complexity" evidence="3">
    <location>
        <begin position="9"/>
        <end position="21"/>
    </location>
</feature>
<dbReference type="InterPro" id="IPR037239">
    <property type="entry name" value="OSBP_sf"/>
</dbReference>
<organism evidence="4 5">
    <name type="scientific">Dimargaris cristalligena</name>
    <dbReference type="NCBI Taxonomy" id="215637"/>
    <lineage>
        <taxon>Eukaryota</taxon>
        <taxon>Fungi</taxon>
        <taxon>Fungi incertae sedis</taxon>
        <taxon>Zoopagomycota</taxon>
        <taxon>Kickxellomycotina</taxon>
        <taxon>Dimargaritomycetes</taxon>
        <taxon>Dimargaritales</taxon>
        <taxon>Dimargaritaceae</taxon>
        <taxon>Dimargaris</taxon>
    </lineage>
</organism>
<dbReference type="GO" id="GO:0005829">
    <property type="term" value="C:cytosol"/>
    <property type="evidence" value="ECO:0007669"/>
    <property type="project" value="TreeGrafter"/>
</dbReference>
<dbReference type="InterPro" id="IPR018494">
    <property type="entry name" value="Oxysterol-bd_CS"/>
</dbReference>
<evidence type="ECO:0000256" key="2">
    <source>
        <dbReference type="RuleBase" id="RU003844"/>
    </source>
</evidence>
<dbReference type="PANTHER" id="PTHR10972:SF184">
    <property type="entry name" value="OXYSTEROL-BINDING PROTEIN HOMOLOG 4-RELATED"/>
    <property type="match status" value="1"/>
</dbReference>
<name>A0A4P9ZXJ2_9FUNG</name>
<dbReference type="Gene3D" id="2.40.160.120">
    <property type="match status" value="1"/>
</dbReference>
<dbReference type="EMBL" id="ML002451">
    <property type="protein sequence ID" value="RKP37751.1"/>
    <property type="molecule type" value="Genomic_DNA"/>
</dbReference>
<evidence type="ECO:0008006" key="6">
    <source>
        <dbReference type="Google" id="ProtNLM"/>
    </source>
</evidence>
<evidence type="ECO:0000256" key="1">
    <source>
        <dbReference type="ARBA" id="ARBA00008842"/>
    </source>
</evidence>
<dbReference type="GO" id="GO:0008142">
    <property type="term" value="F:oxysterol binding"/>
    <property type="evidence" value="ECO:0007669"/>
    <property type="project" value="TreeGrafter"/>
</dbReference>
<reference evidence="5" key="1">
    <citation type="journal article" date="2018" name="Nat. Microbiol.">
        <title>Leveraging single-cell genomics to expand the fungal tree of life.</title>
        <authorList>
            <person name="Ahrendt S.R."/>
            <person name="Quandt C.A."/>
            <person name="Ciobanu D."/>
            <person name="Clum A."/>
            <person name="Salamov A."/>
            <person name="Andreopoulos B."/>
            <person name="Cheng J.F."/>
            <person name="Woyke T."/>
            <person name="Pelin A."/>
            <person name="Henrissat B."/>
            <person name="Reynolds N.K."/>
            <person name="Benny G.L."/>
            <person name="Smith M.E."/>
            <person name="James T.Y."/>
            <person name="Grigoriev I.V."/>
        </authorList>
    </citation>
    <scope>NUCLEOTIDE SEQUENCE [LARGE SCALE GENOMIC DNA]</scope>
    <source>
        <strain evidence="5">RSA 468</strain>
    </source>
</reference>
<dbReference type="STRING" id="215637.A0A4P9ZXJ2"/>
<sequence length="401" mass="44866">MGSSEPSDHAAAADQGDSSSSTPKVPSHMMGEFYGFLKNLGSFTGDLSALTCPSFLLSGDSVLEYCTHWCDQPSLFSSISDPALAPEARMVAVCRWFISTLYGSYYARAAVSNEKKPFNPILGEQLVGTWDDPETNTQTRLVCEQVSHHPPVSAVFLENAAKGIFLNAHTGQKSKFTGTTIKAVQTGYATLHLRHTDEVYTITFPDLYIRSLITGKPFMEIVGSTWIRSNRGYVAVFKYIGKPWFGGEYHRFKGSIYHVANAERLYTIEGRWMAQSTLTNVKTGDTSPLFDATSHRPIPISVVPITEQGPLESRRVWQQVAKAINEGDFGTASAHKSEIENHQRQLRKERKDKGEDWVPEYFRFATDEKLPPQSRLYLDPTTQAENGRWIYKSVWDALTIS</sequence>
<comment type="similarity">
    <text evidence="1 2">Belongs to the OSBP family.</text>
</comment>
<proteinExistence type="inferred from homology"/>
<evidence type="ECO:0000256" key="3">
    <source>
        <dbReference type="SAM" id="MobiDB-lite"/>
    </source>
</evidence>
<feature type="region of interest" description="Disordered" evidence="3">
    <location>
        <begin position="1"/>
        <end position="24"/>
    </location>
</feature>
<dbReference type="PANTHER" id="PTHR10972">
    <property type="entry name" value="OXYSTEROL-BINDING PROTEIN-RELATED"/>
    <property type="match status" value="1"/>
</dbReference>
<accession>A0A4P9ZXJ2</accession>
<protein>
    <recommendedName>
        <fullName evidence="6">Oxysterol-binding protein</fullName>
    </recommendedName>
</protein>
<dbReference type="InterPro" id="IPR000648">
    <property type="entry name" value="Oxysterol-bd"/>
</dbReference>
<gene>
    <name evidence="4" type="ORF">BJ085DRAFT_19647</name>
</gene>
<dbReference type="GO" id="GO:0016020">
    <property type="term" value="C:membrane"/>
    <property type="evidence" value="ECO:0007669"/>
    <property type="project" value="TreeGrafter"/>
</dbReference>
<dbReference type="SUPFAM" id="SSF144000">
    <property type="entry name" value="Oxysterol-binding protein-like"/>
    <property type="match status" value="1"/>
</dbReference>
<dbReference type="Proteomes" id="UP000268162">
    <property type="component" value="Unassembled WGS sequence"/>
</dbReference>
<keyword evidence="5" id="KW-1185">Reference proteome</keyword>
<dbReference type="AlphaFoldDB" id="A0A4P9ZXJ2"/>
<evidence type="ECO:0000313" key="4">
    <source>
        <dbReference type="EMBL" id="RKP37751.1"/>
    </source>
</evidence>